<dbReference type="PANTHER" id="PTHR40697:SF2">
    <property type="entry name" value="ATP-NAD KINASE-RELATED"/>
    <property type="match status" value="1"/>
</dbReference>
<evidence type="ECO:0000313" key="1">
    <source>
        <dbReference type="EMBL" id="MCX2981458.1"/>
    </source>
</evidence>
<accession>A0ABT3TGL5</accession>
<dbReference type="Pfam" id="PF20143">
    <property type="entry name" value="NAD_kinase_C"/>
    <property type="match status" value="1"/>
</dbReference>
<protein>
    <submittedName>
        <fullName evidence="1">ATP-NAD kinase</fullName>
    </submittedName>
</protein>
<reference evidence="1" key="1">
    <citation type="submission" date="2019-02" db="EMBL/GenBank/DDBJ databases">
        <authorList>
            <person name="Li S.-H."/>
        </authorList>
    </citation>
    <scope>NUCLEOTIDE SEQUENCE</scope>
    <source>
        <strain evidence="1">IMCC14734</strain>
    </source>
</reference>
<dbReference type="Pfam" id="PF01513">
    <property type="entry name" value="NAD_kinase"/>
    <property type="match status" value="1"/>
</dbReference>
<dbReference type="Gene3D" id="3.40.50.10330">
    <property type="entry name" value="Probable inorganic polyphosphate/atp-NAD kinase, domain 1"/>
    <property type="match status" value="1"/>
</dbReference>
<dbReference type="PIRSF" id="PIRSF016907">
    <property type="entry name" value="Kin_ATP-NAD"/>
    <property type="match status" value="1"/>
</dbReference>
<dbReference type="PANTHER" id="PTHR40697">
    <property type="entry name" value="ACETOIN CATABOLISM PROTEIN X"/>
    <property type="match status" value="1"/>
</dbReference>
<dbReference type="Proteomes" id="UP001143362">
    <property type="component" value="Unassembled WGS sequence"/>
</dbReference>
<keyword evidence="1" id="KW-0808">Transferase</keyword>
<dbReference type="SUPFAM" id="SSF111331">
    <property type="entry name" value="NAD kinase/diacylglycerol kinase-like"/>
    <property type="match status" value="1"/>
</dbReference>
<proteinExistence type="predicted"/>
<name>A0ABT3TGL5_9GAMM</name>
<comment type="caution">
    <text evidence="1">The sequence shown here is derived from an EMBL/GenBank/DDBJ whole genome shotgun (WGS) entry which is preliminary data.</text>
</comment>
<dbReference type="InterPro" id="IPR017438">
    <property type="entry name" value="ATP-NAD_kinase_N"/>
</dbReference>
<sequence length="375" mass="39032">MLKIGLVINPYAGIGGSVALKGSDGPDVRERALALGAELRAPQRCQRALAMLADADIHVQCWGGAMGGDICAALGLRHQIIGLPKSADTGPQDTLLAVQALRECELDLLVFGGGDGTARDVLDALGSESELPVLGIPCGVKMHSGVFAVAPEAAGEILLRLVAAGLVNVQLREVRDIDEAAFRQGQVKSKFYGELLVPEVGSFLQQTKISGVESKELVAAEIAADVVERMQADTLYVIGPGSTTAAITEELGVNGTLLGVDVVIAGQLSGSDVTANELLALLQEWSGPSQILVTAIGGQGHVFGRGNQQLSPAVIREVGVDNIVVVAGKGKIAALSGRPLLVDTNDPELDRELAGYRRILTGYQDAILYPVVAVQ</sequence>
<organism evidence="1 2">
    <name type="scientific">Candidatus Litorirhabdus singularis</name>
    <dbReference type="NCBI Taxonomy" id="2518993"/>
    <lineage>
        <taxon>Bacteria</taxon>
        <taxon>Pseudomonadati</taxon>
        <taxon>Pseudomonadota</taxon>
        <taxon>Gammaproteobacteria</taxon>
        <taxon>Cellvibrionales</taxon>
        <taxon>Halieaceae</taxon>
        <taxon>Candidatus Litorirhabdus</taxon>
    </lineage>
</organism>
<dbReference type="RefSeq" id="WP_279245459.1">
    <property type="nucleotide sequence ID" value="NZ_SHNN01000002.1"/>
</dbReference>
<evidence type="ECO:0000313" key="2">
    <source>
        <dbReference type="Proteomes" id="UP001143362"/>
    </source>
</evidence>
<keyword evidence="2" id="KW-1185">Reference proteome</keyword>
<keyword evidence="1" id="KW-0418">Kinase</keyword>
<dbReference type="InterPro" id="IPR039065">
    <property type="entry name" value="AcoX-like"/>
</dbReference>
<dbReference type="EMBL" id="SHNN01000002">
    <property type="protein sequence ID" value="MCX2981458.1"/>
    <property type="molecule type" value="Genomic_DNA"/>
</dbReference>
<dbReference type="GO" id="GO:0016301">
    <property type="term" value="F:kinase activity"/>
    <property type="evidence" value="ECO:0007669"/>
    <property type="project" value="UniProtKB-KW"/>
</dbReference>
<gene>
    <name evidence="1" type="ORF">EYC98_11365</name>
</gene>
<dbReference type="InterPro" id="IPR016064">
    <property type="entry name" value="NAD/diacylglycerol_kinase_sf"/>
</dbReference>
<dbReference type="InterPro" id="IPR002504">
    <property type="entry name" value="NADK"/>
</dbReference>
<dbReference type="InterPro" id="IPR011386">
    <property type="entry name" value="Put_ATP-NAD_kin"/>
</dbReference>